<dbReference type="AlphaFoldDB" id="A0A0B1P4N6"/>
<dbReference type="HOGENOM" id="CLU_644351_0_0_1"/>
<evidence type="ECO:0000313" key="2">
    <source>
        <dbReference type="EMBL" id="KHJ31881.1"/>
    </source>
</evidence>
<feature type="compositionally biased region" description="Polar residues" evidence="1">
    <location>
        <begin position="256"/>
        <end position="265"/>
    </location>
</feature>
<dbReference type="Proteomes" id="UP000030854">
    <property type="component" value="Unassembled WGS sequence"/>
</dbReference>
<evidence type="ECO:0000256" key="1">
    <source>
        <dbReference type="SAM" id="MobiDB-lite"/>
    </source>
</evidence>
<name>A0A0B1P4N6_UNCNE</name>
<feature type="region of interest" description="Disordered" evidence="1">
    <location>
        <begin position="231"/>
        <end position="269"/>
    </location>
</feature>
<dbReference type="EMBL" id="JNVN01002512">
    <property type="protein sequence ID" value="KHJ31881.1"/>
    <property type="molecule type" value="Genomic_DNA"/>
</dbReference>
<evidence type="ECO:0000313" key="3">
    <source>
        <dbReference type="Proteomes" id="UP000030854"/>
    </source>
</evidence>
<organism evidence="2 3">
    <name type="scientific">Uncinula necator</name>
    <name type="common">Grape powdery mildew</name>
    <dbReference type="NCBI Taxonomy" id="52586"/>
    <lineage>
        <taxon>Eukaryota</taxon>
        <taxon>Fungi</taxon>
        <taxon>Dikarya</taxon>
        <taxon>Ascomycota</taxon>
        <taxon>Pezizomycotina</taxon>
        <taxon>Leotiomycetes</taxon>
        <taxon>Erysiphales</taxon>
        <taxon>Erysiphaceae</taxon>
        <taxon>Erysiphe</taxon>
    </lineage>
</organism>
<dbReference type="PANTHER" id="PTHR40625">
    <property type="entry name" value="GTP-BINDING PROTEIN ESDC-RELATED"/>
    <property type="match status" value="1"/>
</dbReference>
<feature type="compositionally biased region" description="Low complexity" evidence="1">
    <location>
        <begin position="237"/>
        <end position="248"/>
    </location>
</feature>
<dbReference type="PANTHER" id="PTHR40625:SF1">
    <property type="entry name" value="AMP-ACTIVATED PROTEIN KINASE GLYCOGEN-BINDING DOMAIN-CONTAINING PROTEIN"/>
    <property type="match status" value="1"/>
</dbReference>
<proteinExistence type="predicted"/>
<keyword evidence="3" id="KW-1185">Reference proteome</keyword>
<sequence length="426" mass="48139">MMDTTLVTFMVRTSSSTHSVDLLGSWDNFTRHYHMEPESRETKGHWRGCHQFEDIICDGDGLSGSKRTGGLKMGTKYYYYYELDGSIEYHDASKPFTTSCPFLPGQPINFIWVPVEVPPLRDGSASMSSLRSEDLKTTNPTDKYVNLRSRSVSATIPRSYTSTSILHKRHSSLLSPNLSTTTSRLNLKKKIFPNLARKCHETYMSRRLQYNVNPPKPDMVDMNRLQYEIHVDDHSLRPSSRRLTSLSSEDSDTPRKLSTLNSPPKESQKRARFSYLFPKFPIKTKKRSSSLASDSLHCCSSSSTSHSSLSSLTHRNSLVSTKSQLSFSPTTAKDLPYTSCCINSGKSSLQNKMCMNDPDRFYLSSSNYCSRPIISKNESSWQIKNVSDSKKFDGNLVADLDFLKEGISNLDSLKIEVGYLRDLIVA</sequence>
<gene>
    <name evidence="2" type="ORF">EV44_g6238</name>
</gene>
<accession>A0A0B1P4N6</accession>
<comment type="caution">
    <text evidence="2">The sequence shown here is derived from an EMBL/GenBank/DDBJ whole genome shotgun (WGS) entry which is preliminary data.</text>
</comment>
<reference evidence="2 3" key="1">
    <citation type="journal article" date="2014" name="BMC Genomics">
        <title>Adaptive genomic structural variation in the grape powdery mildew pathogen, Erysiphe necator.</title>
        <authorList>
            <person name="Jones L."/>
            <person name="Riaz S."/>
            <person name="Morales-Cruz A."/>
            <person name="Amrine K.C."/>
            <person name="McGuire B."/>
            <person name="Gubler W.D."/>
            <person name="Walker M.A."/>
            <person name="Cantu D."/>
        </authorList>
    </citation>
    <scope>NUCLEOTIDE SEQUENCE [LARGE SCALE GENOMIC DNA]</scope>
    <source>
        <strain evidence="3">c</strain>
    </source>
</reference>
<protein>
    <submittedName>
        <fullName evidence="2">Uncharacterized protein</fullName>
    </submittedName>
</protein>